<evidence type="ECO:0000313" key="2">
    <source>
        <dbReference type="EMBL" id="AEB10811.1"/>
    </source>
</evidence>
<evidence type="ECO:0000313" key="3">
    <source>
        <dbReference type="Proteomes" id="UP000007030"/>
    </source>
</evidence>
<feature type="domain" description="Restriction system protein Mrr-like N-terminal" evidence="1">
    <location>
        <begin position="42"/>
        <end position="129"/>
    </location>
</feature>
<evidence type="ECO:0000259" key="1">
    <source>
        <dbReference type="Pfam" id="PF14338"/>
    </source>
</evidence>
<proteinExistence type="predicted"/>
<dbReference type="EMBL" id="CP002630">
    <property type="protein sequence ID" value="AEB10811.1"/>
    <property type="molecule type" value="Genomic_DNA"/>
</dbReference>
<name>F2NKP8_MARHT</name>
<dbReference type="STRING" id="869210.Marky_0047"/>
<dbReference type="KEGG" id="mhd:Marky_0047"/>
<dbReference type="InterPro" id="IPR025745">
    <property type="entry name" value="Mrr-like_N_dom"/>
</dbReference>
<gene>
    <name evidence="2" type="ordered locus">Marky_0047</name>
</gene>
<dbReference type="eggNOG" id="COG1715">
    <property type="taxonomic scope" value="Bacteria"/>
</dbReference>
<dbReference type="OrthoDB" id="161627at2"/>
<reference evidence="2 3" key="1">
    <citation type="journal article" date="2012" name="Stand. Genomic Sci.">
        <title>Complete genome sequence of the aerobic, heterotroph Marinithermus hydrothermalis type strain (T1(T)) from a deep-sea hydrothermal vent chimney.</title>
        <authorList>
            <person name="Copeland A."/>
            <person name="Gu W."/>
            <person name="Yasawong M."/>
            <person name="Lapidus A."/>
            <person name="Lucas S."/>
            <person name="Deshpande S."/>
            <person name="Pagani I."/>
            <person name="Tapia R."/>
            <person name="Cheng J.F."/>
            <person name="Goodwin L.A."/>
            <person name="Pitluck S."/>
            <person name="Liolios K."/>
            <person name="Ivanova N."/>
            <person name="Mavromatis K."/>
            <person name="Mikhailova N."/>
            <person name="Pati A."/>
            <person name="Chen A."/>
            <person name="Palaniappan K."/>
            <person name="Land M."/>
            <person name="Pan C."/>
            <person name="Brambilla E.M."/>
            <person name="Rohde M."/>
            <person name="Tindall B.J."/>
            <person name="Sikorski J."/>
            <person name="Goker M."/>
            <person name="Detter J.C."/>
            <person name="Bristow J."/>
            <person name="Eisen J.A."/>
            <person name="Markowitz V."/>
            <person name="Hugenholtz P."/>
            <person name="Kyrpides N.C."/>
            <person name="Klenk H.P."/>
            <person name="Woyke T."/>
        </authorList>
    </citation>
    <scope>NUCLEOTIDE SEQUENCE [LARGE SCALE GENOMIC DNA]</scope>
    <source>
        <strain evidence="3">DSM 14884 / JCM 11576 / T1</strain>
    </source>
</reference>
<protein>
    <recommendedName>
        <fullName evidence="1">Restriction system protein Mrr-like N-terminal domain-containing protein</fullName>
    </recommendedName>
</protein>
<accession>F2NKP8</accession>
<keyword evidence="3" id="KW-1185">Reference proteome</keyword>
<dbReference type="Proteomes" id="UP000007030">
    <property type="component" value="Chromosome"/>
</dbReference>
<sequence>MCAPLDQEWQALFSRQVGVGKKPSKRKTRDRLSRGLRTPENAFRQPILEALVELGGSAPVNDVLERVQQKMAHVLNEYDYQPLPSDPRSARWRNTAQWCRNALVREGLMKSDSPYGIWEISEQGREALRLAKNEAP</sequence>
<dbReference type="HOGENOM" id="CLU_1872940_0_0_0"/>
<dbReference type="AlphaFoldDB" id="F2NKP8"/>
<organism evidence="2 3">
    <name type="scientific">Marinithermus hydrothermalis (strain DSM 14884 / JCM 11576 / T1)</name>
    <dbReference type="NCBI Taxonomy" id="869210"/>
    <lineage>
        <taxon>Bacteria</taxon>
        <taxon>Thermotogati</taxon>
        <taxon>Deinococcota</taxon>
        <taxon>Deinococci</taxon>
        <taxon>Thermales</taxon>
        <taxon>Thermaceae</taxon>
        <taxon>Marinithermus</taxon>
    </lineage>
</organism>
<dbReference type="Pfam" id="PF14338">
    <property type="entry name" value="Mrr_N"/>
    <property type="match status" value="1"/>
</dbReference>